<reference evidence="1" key="1">
    <citation type="submission" date="2020-10" db="EMBL/GenBank/DDBJ databases">
        <authorList>
            <person name="Gilroy R."/>
        </authorList>
    </citation>
    <scope>NUCLEOTIDE SEQUENCE</scope>
    <source>
        <strain evidence="1">ChiSjej1B19-3389</strain>
    </source>
</reference>
<sequence>MGKTFANREVCNLVFCDYKTQVPFLNVDFANTTTTELTGEPVYAYGGQGHPKRVAFHGEKGGTIAFETQIQTMKLYSLITGGEITNSAKFIKREALTSSAAGVIELSSTPVAGTVYVYAADDDCGTVVESSVDGQSVTVSDVSSATDFIVYYIEELSSNVQKINIKSTTFPKCFTAYAETIEKTEDDEILPYKMIAYKCAPQSTVSLSFTNSGDPATMTVTCDLLADDNDNIMDMILLEG</sequence>
<protein>
    <submittedName>
        <fullName evidence="1">Uncharacterized protein</fullName>
    </submittedName>
</protein>
<gene>
    <name evidence="1" type="ORF">IAD32_01490</name>
</gene>
<evidence type="ECO:0000313" key="2">
    <source>
        <dbReference type="Proteomes" id="UP000886787"/>
    </source>
</evidence>
<organism evidence="1 2">
    <name type="scientific">Candidatus Scatavimonas merdigallinarum</name>
    <dbReference type="NCBI Taxonomy" id="2840914"/>
    <lineage>
        <taxon>Bacteria</taxon>
        <taxon>Bacillati</taxon>
        <taxon>Bacillota</taxon>
        <taxon>Clostridia</taxon>
        <taxon>Eubacteriales</taxon>
        <taxon>Oscillospiraceae</taxon>
        <taxon>Oscillospiraceae incertae sedis</taxon>
        <taxon>Candidatus Scatavimonas</taxon>
    </lineage>
</organism>
<accession>A0A9D1CTQ7</accession>
<dbReference type="AlphaFoldDB" id="A0A9D1CTQ7"/>
<name>A0A9D1CTQ7_9FIRM</name>
<evidence type="ECO:0000313" key="1">
    <source>
        <dbReference type="EMBL" id="HIQ79941.1"/>
    </source>
</evidence>
<dbReference type="Proteomes" id="UP000886787">
    <property type="component" value="Unassembled WGS sequence"/>
</dbReference>
<dbReference type="EMBL" id="DVFW01000010">
    <property type="protein sequence ID" value="HIQ79941.1"/>
    <property type="molecule type" value="Genomic_DNA"/>
</dbReference>
<reference evidence="1" key="2">
    <citation type="journal article" date="2021" name="PeerJ">
        <title>Extensive microbial diversity within the chicken gut microbiome revealed by metagenomics and culture.</title>
        <authorList>
            <person name="Gilroy R."/>
            <person name="Ravi A."/>
            <person name="Getino M."/>
            <person name="Pursley I."/>
            <person name="Horton D.L."/>
            <person name="Alikhan N.F."/>
            <person name="Baker D."/>
            <person name="Gharbi K."/>
            <person name="Hall N."/>
            <person name="Watson M."/>
            <person name="Adriaenssens E.M."/>
            <person name="Foster-Nyarko E."/>
            <person name="Jarju S."/>
            <person name="Secka A."/>
            <person name="Antonio M."/>
            <person name="Oren A."/>
            <person name="Chaudhuri R.R."/>
            <person name="La Ragione R."/>
            <person name="Hildebrand F."/>
            <person name="Pallen M.J."/>
        </authorList>
    </citation>
    <scope>NUCLEOTIDE SEQUENCE</scope>
    <source>
        <strain evidence="1">ChiSjej1B19-3389</strain>
    </source>
</reference>
<comment type="caution">
    <text evidence="1">The sequence shown here is derived from an EMBL/GenBank/DDBJ whole genome shotgun (WGS) entry which is preliminary data.</text>
</comment>
<proteinExistence type="predicted"/>